<comment type="similarity">
    <text evidence="5">Belongs to the SAT4 family.</text>
</comment>
<comment type="caution">
    <text evidence="8">The sequence shown here is derived from an EMBL/GenBank/DDBJ whole genome shotgun (WGS) entry which is preliminary data.</text>
</comment>
<protein>
    <recommendedName>
        <fullName evidence="7">Rhodopsin domain-containing protein</fullName>
    </recommendedName>
</protein>
<evidence type="ECO:0000256" key="2">
    <source>
        <dbReference type="ARBA" id="ARBA00022692"/>
    </source>
</evidence>
<evidence type="ECO:0000256" key="6">
    <source>
        <dbReference type="SAM" id="Phobius"/>
    </source>
</evidence>
<name>A0AAJ0EBE7_9PEZI</name>
<proteinExistence type="inferred from homology"/>
<reference evidence="8" key="1">
    <citation type="submission" date="2021-06" db="EMBL/GenBank/DDBJ databases">
        <title>Comparative genomics, transcriptomics and evolutionary studies reveal genomic signatures of adaptation to plant cell wall in hemibiotrophic fungi.</title>
        <authorList>
            <consortium name="DOE Joint Genome Institute"/>
            <person name="Baroncelli R."/>
            <person name="Diaz J.F."/>
            <person name="Benocci T."/>
            <person name="Peng M."/>
            <person name="Battaglia E."/>
            <person name="Haridas S."/>
            <person name="Andreopoulos W."/>
            <person name="Labutti K."/>
            <person name="Pangilinan J."/>
            <person name="Floch G.L."/>
            <person name="Makela M.R."/>
            <person name="Henrissat B."/>
            <person name="Grigoriev I.V."/>
            <person name="Crouch J.A."/>
            <person name="De Vries R.P."/>
            <person name="Sukno S.A."/>
            <person name="Thon M.R."/>
        </authorList>
    </citation>
    <scope>NUCLEOTIDE SEQUENCE</scope>
    <source>
        <strain evidence="8">CBS 102054</strain>
    </source>
</reference>
<evidence type="ECO:0000256" key="3">
    <source>
        <dbReference type="ARBA" id="ARBA00022989"/>
    </source>
</evidence>
<dbReference type="GeneID" id="85479120"/>
<keyword evidence="9" id="KW-1185">Reference proteome</keyword>
<dbReference type="RefSeq" id="XP_060439608.1">
    <property type="nucleotide sequence ID" value="XM_060594258.1"/>
</dbReference>
<dbReference type="AlphaFoldDB" id="A0AAJ0EBE7"/>
<dbReference type="EMBL" id="JAHMHQ010000028">
    <property type="protein sequence ID" value="KAK1623613.1"/>
    <property type="molecule type" value="Genomic_DNA"/>
</dbReference>
<dbReference type="Proteomes" id="UP001243989">
    <property type="component" value="Unassembled WGS sequence"/>
</dbReference>
<keyword evidence="2 6" id="KW-0812">Transmembrane</keyword>
<sequence>MEDRSGQVLAVAVLFFILCWIAVGLRIYCRGWVTRSLGTDDKMMIALMLIFTIYLITQIQGVRYGTGRHRTDLTPEHNREALMVWPIWKPSS</sequence>
<evidence type="ECO:0000256" key="1">
    <source>
        <dbReference type="ARBA" id="ARBA00004141"/>
    </source>
</evidence>
<feature type="transmembrane region" description="Helical" evidence="6">
    <location>
        <begin position="7"/>
        <end position="28"/>
    </location>
</feature>
<gene>
    <name evidence="8" type="ORF">BDP81DRAFT_465250</name>
</gene>
<feature type="transmembrane region" description="Helical" evidence="6">
    <location>
        <begin position="43"/>
        <end position="62"/>
    </location>
</feature>
<dbReference type="GO" id="GO:0016020">
    <property type="term" value="C:membrane"/>
    <property type="evidence" value="ECO:0007669"/>
    <property type="project" value="UniProtKB-SubCell"/>
</dbReference>
<evidence type="ECO:0000256" key="5">
    <source>
        <dbReference type="ARBA" id="ARBA00038359"/>
    </source>
</evidence>
<accession>A0AAJ0EBE7</accession>
<dbReference type="Pfam" id="PF20684">
    <property type="entry name" value="Fung_rhodopsin"/>
    <property type="match status" value="1"/>
</dbReference>
<comment type="subcellular location">
    <subcellularLocation>
        <location evidence="1">Membrane</location>
        <topology evidence="1">Multi-pass membrane protein</topology>
    </subcellularLocation>
</comment>
<evidence type="ECO:0000256" key="4">
    <source>
        <dbReference type="ARBA" id="ARBA00023136"/>
    </source>
</evidence>
<evidence type="ECO:0000313" key="8">
    <source>
        <dbReference type="EMBL" id="KAK1623613.1"/>
    </source>
</evidence>
<evidence type="ECO:0000313" key="9">
    <source>
        <dbReference type="Proteomes" id="UP001243989"/>
    </source>
</evidence>
<evidence type="ECO:0000259" key="7">
    <source>
        <dbReference type="Pfam" id="PF20684"/>
    </source>
</evidence>
<dbReference type="PANTHER" id="PTHR33048:SF96">
    <property type="entry name" value="INTEGRAL MEMBRANE PROTEIN"/>
    <property type="match status" value="1"/>
</dbReference>
<feature type="domain" description="Rhodopsin" evidence="7">
    <location>
        <begin position="25"/>
        <end position="85"/>
    </location>
</feature>
<dbReference type="PANTHER" id="PTHR33048">
    <property type="entry name" value="PTH11-LIKE INTEGRAL MEMBRANE PROTEIN (AFU_ORTHOLOGUE AFUA_5G11245)"/>
    <property type="match status" value="1"/>
</dbReference>
<dbReference type="InterPro" id="IPR052337">
    <property type="entry name" value="SAT4-like"/>
</dbReference>
<dbReference type="InterPro" id="IPR049326">
    <property type="entry name" value="Rhodopsin_dom_fungi"/>
</dbReference>
<organism evidence="8 9">
    <name type="scientific">Colletotrichum phormii</name>
    <dbReference type="NCBI Taxonomy" id="359342"/>
    <lineage>
        <taxon>Eukaryota</taxon>
        <taxon>Fungi</taxon>
        <taxon>Dikarya</taxon>
        <taxon>Ascomycota</taxon>
        <taxon>Pezizomycotina</taxon>
        <taxon>Sordariomycetes</taxon>
        <taxon>Hypocreomycetidae</taxon>
        <taxon>Glomerellales</taxon>
        <taxon>Glomerellaceae</taxon>
        <taxon>Colletotrichum</taxon>
        <taxon>Colletotrichum acutatum species complex</taxon>
    </lineage>
</organism>
<keyword evidence="3 6" id="KW-1133">Transmembrane helix</keyword>
<keyword evidence="4 6" id="KW-0472">Membrane</keyword>